<evidence type="ECO:0000256" key="4">
    <source>
        <dbReference type="ARBA" id="ARBA00022536"/>
    </source>
</evidence>
<reference evidence="25" key="2">
    <citation type="submission" date="2025-09" db="UniProtKB">
        <authorList>
            <consortium name="Ensembl"/>
        </authorList>
    </citation>
    <scope>IDENTIFICATION</scope>
</reference>
<evidence type="ECO:0000256" key="14">
    <source>
        <dbReference type="ARBA" id="ARBA00023157"/>
    </source>
</evidence>
<feature type="domain" description="EGF-like" evidence="23">
    <location>
        <begin position="646"/>
        <end position="686"/>
    </location>
</feature>
<keyword evidence="14 19" id="KW-1015">Disulfide bond</keyword>
<dbReference type="PROSITE" id="PS50026">
    <property type="entry name" value="EGF_3"/>
    <property type="match status" value="2"/>
</dbReference>
<dbReference type="EC" id="3.4.24.-" evidence="20"/>
<accession>A0A8C9ZYL3</accession>
<dbReference type="InterPro" id="IPR035914">
    <property type="entry name" value="Sperma_CUB_dom_sf"/>
</dbReference>
<feature type="domain" description="CUB" evidence="22">
    <location>
        <begin position="270"/>
        <end position="382"/>
    </location>
</feature>
<evidence type="ECO:0000256" key="7">
    <source>
        <dbReference type="ARBA" id="ARBA00022729"/>
    </source>
</evidence>
<dbReference type="SUPFAM" id="SSF55486">
    <property type="entry name" value="Metalloproteases ('zincins'), catalytic domain"/>
    <property type="match status" value="1"/>
</dbReference>
<comment type="subcellular location">
    <subcellularLocation>
        <location evidence="1">Secreted</location>
    </subcellularLocation>
</comment>
<protein>
    <recommendedName>
        <fullName evidence="20">Metalloendopeptidase</fullName>
        <ecNumber evidence="20">3.4.24.-</ecNumber>
    </recommendedName>
</protein>
<dbReference type="PROSITE" id="PS01187">
    <property type="entry name" value="EGF_CA"/>
    <property type="match status" value="2"/>
</dbReference>
<evidence type="ECO:0000256" key="21">
    <source>
        <dbReference type="SAM" id="MobiDB-lite"/>
    </source>
</evidence>
<dbReference type="FunFam" id="2.60.120.290:FF:000005">
    <property type="entry name" value="Procollagen C-endopeptidase enhancer 1"/>
    <property type="match status" value="1"/>
</dbReference>
<sequence length="929" mass="104455">SHFYITFVLVLHITLHKTTVCFYTLAAFLGDIALDEDDLRMFKEAHSSDGAQRSKRAADRKSLHRRRRAATSRPERVWPDGIIPYVISGNFTGSQRAIFRQAMRHWEKHTCVTFTERTTEESYIVFTYRPCGCCSYVGRRGGGPQAISIGKNCDKFGIVVHELGHVIGFWHEHTRPDRDEHVSIIRDNIQPGQEYNFLKMEPGEVDSLGEVYDFGSIMHYARNTFSRGIFLDTILPRYDVNGVRPPIGQRTRLSKGDIAQARKLYQCARCGDSLQDSAGNFSSPGFPNGYSAYAHCVWMISVTPGEKIVLNFTSMDLFRSHLCWYDHVEVRDGFWRKAPLKGRFCGDMLPDPIISTDSRLWIEFRSSSSWLGKGFSAVYEAICGGEVKRDSGQIQSPNYPDDYQSNKVCVWQITVAEGFDVGLSFQSFEIERHDSCAYDYVEVRDGSSESSPLLGRFCGYDKPDDIKSSSNQLWLKFVSDGSVNKAGFAANFFKEMDECSRPDNGHCEQQCLNTLGSYRCACDPGYELAADRRNCETAACGGFITKLNGSLTTPGWPKEYPPNKNCVWQLVAPIQYRITLVFDVFETEGNDVSKLPGLTSDSELHGKFCGVEKPEVITSQQNNMRIEFKSDNTVSKKGFKAHFFSDIDECSKENGGCQHECVNTFGSYSCQCRSGFMLHDNKHDCKEAGCDHAVNTVSGTISSPNWPDKYPSKKACTWSLSTTPGHRIKIVFNEIDMESHLECAYDHLEIYDGRDTRAPILGRFCGTKKPSPVVSSGNKMFLRFFSDNSVQKRGFEASYRAECGGSLKAEVKTKDLYSHAQFGDNNYPGGSDCLWVVSAEKGYGVEIIFQVFEIEEETDCGYDYVELYDGADIKSPRLGRYCGSGAPEEVYSAGDAIVLKFHSDDSINKKGFHVRYTSTKFQDTLHASK</sequence>
<dbReference type="Ensembl" id="ENSSLUT00000048042.1">
    <property type="protein sequence ID" value="ENSSLUP00000046607.1"/>
    <property type="gene ID" value="ENSSLUG00000015676.1"/>
</dbReference>
<dbReference type="InterPro" id="IPR000742">
    <property type="entry name" value="EGF"/>
</dbReference>
<dbReference type="SUPFAM" id="SSF49854">
    <property type="entry name" value="Spermadhesin, CUB domain"/>
    <property type="match status" value="5"/>
</dbReference>
<reference evidence="25" key="1">
    <citation type="submission" date="2025-08" db="UniProtKB">
        <authorList>
            <consortium name="Ensembl"/>
        </authorList>
    </citation>
    <scope>IDENTIFICATION</scope>
</reference>
<evidence type="ECO:0000256" key="8">
    <source>
        <dbReference type="ARBA" id="ARBA00022737"/>
    </source>
</evidence>
<dbReference type="SMART" id="SM00042">
    <property type="entry name" value="CUB"/>
    <property type="match status" value="5"/>
</dbReference>
<dbReference type="InterPro" id="IPR034036">
    <property type="entry name" value="ZnMP_TLD/BMP1"/>
</dbReference>
<dbReference type="GeneTree" id="ENSGT00940000157176"/>
<dbReference type="SMART" id="SM00181">
    <property type="entry name" value="EGF"/>
    <property type="match status" value="2"/>
</dbReference>
<evidence type="ECO:0000256" key="6">
    <source>
        <dbReference type="ARBA" id="ARBA00022723"/>
    </source>
</evidence>
<dbReference type="GO" id="GO:0006508">
    <property type="term" value="P:proteolysis"/>
    <property type="evidence" value="ECO:0007669"/>
    <property type="project" value="UniProtKB-KW"/>
</dbReference>
<dbReference type="AlphaFoldDB" id="A0A8C9ZYL3"/>
<comment type="cofactor">
    <cofactor evidence="19 20">
        <name>Zn(2+)</name>
        <dbReference type="ChEBI" id="CHEBI:29105"/>
    </cofactor>
    <text evidence="19 20">Binds 1 zinc ion per subunit.</text>
</comment>
<feature type="active site" evidence="16 19">
    <location>
        <position position="162"/>
    </location>
</feature>
<keyword evidence="7 20" id="KW-0732">Signal</keyword>
<dbReference type="InterPro" id="IPR001506">
    <property type="entry name" value="Peptidase_M12A"/>
</dbReference>
<keyword evidence="4 18" id="KW-0245">EGF-like domain</keyword>
<dbReference type="SMART" id="SM00179">
    <property type="entry name" value="EGF_CA"/>
    <property type="match status" value="2"/>
</dbReference>
<dbReference type="SUPFAM" id="SSF57196">
    <property type="entry name" value="EGF/Laminin"/>
    <property type="match status" value="2"/>
</dbReference>
<organism evidence="25 26">
    <name type="scientific">Sander lucioperca</name>
    <name type="common">Pike-perch</name>
    <name type="synonym">Perca lucioperca</name>
    <dbReference type="NCBI Taxonomy" id="283035"/>
    <lineage>
        <taxon>Eukaryota</taxon>
        <taxon>Metazoa</taxon>
        <taxon>Chordata</taxon>
        <taxon>Craniata</taxon>
        <taxon>Vertebrata</taxon>
        <taxon>Euteleostomi</taxon>
        <taxon>Actinopterygii</taxon>
        <taxon>Neopterygii</taxon>
        <taxon>Teleostei</taxon>
        <taxon>Neoteleostei</taxon>
        <taxon>Acanthomorphata</taxon>
        <taxon>Eupercaria</taxon>
        <taxon>Perciformes</taxon>
        <taxon>Percoidei</taxon>
        <taxon>Percidae</taxon>
        <taxon>Luciopercinae</taxon>
        <taxon>Sander</taxon>
    </lineage>
</organism>
<dbReference type="InterPro" id="IPR000152">
    <property type="entry name" value="EGF-type_Asp/Asn_hydroxyl_site"/>
</dbReference>
<feature type="domain" description="CUB" evidence="22">
    <location>
        <begin position="690"/>
        <end position="802"/>
    </location>
</feature>
<feature type="chain" id="PRO_5034627567" description="Metalloendopeptidase" evidence="20">
    <location>
        <begin position="22"/>
        <end position="929"/>
    </location>
</feature>
<dbReference type="PROSITE" id="PS00010">
    <property type="entry name" value="ASX_HYDROXYL"/>
    <property type="match status" value="2"/>
</dbReference>
<dbReference type="InterPro" id="IPR000859">
    <property type="entry name" value="CUB_dom"/>
</dbReference>
<keyword evidence="9 19" id="KW-0378">Hydrolase</keyword>
<feature type="domain" description="CUB" evidence="22">
    <location>
        <begin position="540"/>
        <end position="646"/>
    </location>
</feature>
<feature type="domain" description="EGF-like" evidence="23">
    <location>
        <begin position="495"/>
        <end position="536"/>
    </location>
</feature>
<evidence type="ECO:0000256" key="18">
    <source>
        <dbReference type="PROSITE-ProRule" id="PRU00076"/>
    </source>
</evidence>
<dbReference type="FunFam" id="3.40.390.10:FF:000030">
    <property type="entry name" value="Metalloendopeptidase"/>
    <property type="match status" value="1"/>
</dbReference>
<feature type="disulfide bond" evidence="19">
    <location>
        <begin position="133"/>
        <end position="134"/>
    </location>
</feature>
<keyword evidence="5 19" id="KW-0645">Protease</keyword>
<evidence type="ECO:0000256" key="17">
    <source>
        <dbReference type="PIRSR" id="PIRSR001199-2"/>
    </source>
</evidence>
<evidence type="ECO:0000256" key="19">
    <source>
        <dbReference type="PROSITE-ProRule" id="PRU01211"/>
    </source>
</evidence>
<dbReference type="Gene3D" id="2.10.25.10">
    <property type="entry name" value="Laminin"/>
    <property type="match status" value="2"/>
</dbReference>
<dbReference type="GO" id="GO:0005509">
    <property type="term" value="F:calcium ion binding"/>
    <property type="evidence" value="ECO:0007669"/>
    <property type="project" value="InterPro"/>
</dbReference>
<keyword evidence="15" id="KW-0325">Glycoprotein</keyword>
<dbReference type="GO" id="GO:0004222">
    <property type="term" value="F:metalloendopeptidase activity"/>
    <property type="evidence" value="ECO:0007669"/>
    <property type="project" value="UniProtKB-UniRule"/>
</dbReference>
<dbReference type="FunFam" id="2.60.120.290:FF:000009">
    <property type="entry name" value="Metalloendopeptidase"/>
    <property type="match status" value="1"/>
</dbReference>
<keyword evidence="12 19" id="KW-0482">Metalloprotease</keyword>
<feature type="disulfide bond" evidence="19">
    <location>
        <begin position="131"/>
        <end position="153"/>
    </location>
</feature>
<dbReference type="GO" id="GO:0008270">
    <property type="term" value="F:zinc ion binding"/>
    <property type="evidence" value="ECO:0007669"/>
    <property type="project" value="UniProtKB-UniRule"/>
</dbReference>
<feature type="domain" description="CUB" evidence="22">
    <location>
        <begin position="383"/>
        <end position="495"/>
    </location>
</feature>
<keyword evidence="10 17" id="KW-0862">Zinc</keyword>
<evidence type="ECO:0000256" key="20">
    <source>
        <dbReference type="RuleBase" id="RU361183"/>
    </source>
</evidence>
<evidence type="ECO:0000256" key="12">
    <source>
        <dbReference type="ARBA" id="ARBA00023049"/>
    </source>
</evidence>
<dbReference type="Proteomes" id="UP000694568">
    <property type="component" value="Unplaced"/>
</dbReference>
<evidence type="ECO:0000256" key="13">
    <source>
        <dbReference type="ARBA" id="ARBA00023145"/>
    </source>
</evidence>
<feature type="region of interest" description="Disordered" evidence="21">
    <location>
        <begin position="50"/>
        <end position="72"/>
    </location>
</feature>
<feature type="binding site" evidence="17 19">
    <location>
        <position position="171"/>
    </location>
    <ligand>
        <name>Zn(2+)</name>
        <dbReference type="ChEBI" id="CHEBI:29105"/>
        <note>catalytic</note>
    </ligand>
</feature>
<dbReference type="CDD" id="cd04281">
    <property type="entry name" value="ZnMc_BMP1_TLD"/>
    <property type="match status" value="1"/>
</dbReference>
<dbReference type="PROSITE" id="PS01186">
    <property type="entry name" value="EGF_2"/>
    <property type="match status" value="2"/>
</dbReference>
<comment type="caution">
    <text evidence="18">Lacks conserved residue(s) required for the propagation of feature annotation.</text>
</comment>
<evidence type="ECO:0000256" key="2">
    <source>
        <dbReference type="ARBA" id="ARBA00022473"/>
    </source>
</evidence>
<dbReference type="Gene3D" id="2.60.120.290">
    <property type="entry name" value="Spermadhesin, CUB domain"/>
    <property type="match status" value="5"/>
</dbReference>
<dbReference type="PANTHER" id="PTHR24251:SF37">
    <property type="entry name" value="CUB DOMAIN-CONTAINING PROTEIN"/>
    <property type="match status" value="1"/>
</dbReference>
<evidence type="ECO:0000256" key="3">
    <source>
        <dbReference type="ARBA" id="ARBA00022525"/>
    </source>
</evidence>
<gene>
    <name evidence="25" type="primary">LOC116035078</name>
</gene>
<dbReference type="PRINTS" id="PR00480">
    <property type="entry name" value="ASTACIN"/>
</dbReference>
<evidence type="ECO:0000256" key="16">
    <source>
        <dbReference type="PIRSR" id="PIRSR001199-1"/>
    </source>
</evidence>
<evidence type="ECO:0000256" key="9">
    <source>
        <dbReference type="ARBA" id="ARBA00022801"/>
    </source>
</evidence>
<dbReference type="CDD" id="cd00041">
    <property type="entry name" value="CUB"/>
    <property type="match status" value="5"/>
</dbReference>
<dbReference type="GO" id="GO:0005576">
    <property type="term" value="C:extracellular region"/>
    <property type="evidence" value="ECO:0007669"/>
    <property type="project" value="UniProtKB-SubCell"/>
</dbReference>
<evidence type="ECO:0000313" key="26">
    <source>
        <dbReference type="Proteomes" id="UP000694568"/>
    </source>
</evidence>
<dbReference type="InterPro" id="IPR018097">
    <property type="entry name" value="EGF_Ca-bd_CS"/>
</dbReference>
<feature type="signal peptide" evidence="20">
    <location>
        <begin position="1"/>
        <end position="21"/>
    </location>
</feature>
<feature type="domain" description="CUB" evidence="22">
    <location>
        <begin position="803"/>
        <end position="919"/>
    </location>
</feature>
<dbReference type="InterPro" id="IPR001881">
    <property type="entry name" value="EGF-like_Ca-bd_dom"/>
</dbReference>
<keyword evidence="26" id="KW-1185">Reference proteome</keyword>
<evidence type="ECO:0000256" key="1">
    <source>
        <dbReference type="ARBA" id="ARBA00004613"/>
    </source>
</evidence>
<evidence type="ECO:0000259" key="24">
    <source>
        <dbReference type="PROSITE" id="PS51864"/>
    </source>
</evidence>
<dbReference type="Pfam" id="PF14670">
    <property type="entry name" value="FXa_inhibition"/>
    <property type="match status" value="2"/>
</dbReference>
<dbReference type="Pfam" id="PF00431">
    <property type="entry name" value="CUB"/>
    <property type="match status" value="5"/>
</dbReference>
<dbReference type="Pfam" id="PF01400">
    <property type="entry name" value="Astacin"/>
    <property type="match status" value="1"/>
</dbReference>
<name>A0A8C9ZYL3_SANLU</name>
<keyword evidence="8" id="KW-0677">Repeat</keyword>
<dbReference type="PROSITE" id="PS01180">
    <property type="entry name" value="CUB"/>
    <property type="match status" value="5"/>
</dbReference>
<proteinExistence type="predicted"/>
<dbReference type="SMART" id="SM00235">
    <property type="entry name" value="ZnMc"/>
    <property type="match status" value="1"/>
</dbReference>
<feature type="binding site" evidence="17 19">
    <location>
        <position position="165"/>
    </location>
    <ligand>
        <name>Zn(2+)</name>
        <dbReference type="ChEBI" id="CHEBI:29105"/>
        <note>catalytic</note>
    </ligand>
</feature>
<dbReference type="InterPro" id="IPR015446">
    <property type="entry name" value="BMP_1/tolloid-like"/>
</dbReference>
<dbReference type="PIRSF" id="PIRSF001199">
    <property type="entry name" value="BMP_1/tolloid-like"/>
    <property type="match status" value="1"/>
</dbReference>
<dbReference type="FunFam" id="2.60.120.290:FF:000013">
    <property type="entry name" value="Membrane frizzled-related protein"/>
    <property type="match status" value="2"/>
</dbReference>
<feature type="domain" description="Peptidase M12A" evidence="24">
    <location>
        <begin position="69"/>
        <end position="268"/>
    </location>
</feature>
<evidence type="ECO:0000256" key="15">
    <source>
        <dbReference type="ARBA" id="ARBA00023180"/>
    </source>
</evidence>
<keyword evidence="11" id="KW-0106">Calcium</keyword>
<evidence type="ECO:0000313" key="25">
    <source>
        <dbReference type="Ensembl" id="ENSSLUP00000046607.1"/>
    </source>
</evidence>
<evidence type="ECO:0000256" key="10">
    <source>
        <dbReference type="ARBA" id="ARBA00022833"/>
    </source>
</evidence>
<evidence type="ECO:0000256" key="11">
    <source>
        <dbReference type="ARBA" id="ARBA00022837"/>
    </source>
</evidence>
<dbReference type="PROSITE" id="PS51864">
    <property type="entry name" value="ASTACIN"/>
    <property type="match status" value="1"/>
</dbReference>
<keyword evidence="3" id="KW-0964">Secreted</keyword>
<dbReference type="FunFam" id="2.60.120.290:FF:000004">
    <property type="entry name" value="Metalloendopeptidase"/>
    <property type="match status" value="1"/>
</dbReference>
<dbReference type="CDD" id="cd00054">
    <property type="entry name" value="EGF_CA"/>
    <property type="match status" value="2"/>
</dbReference>
<dbReference type="Gene3D" id="3.40.390.10">
    <property type="entry name" value="Collagenase (Catalytic Domain)"/>
    <property type="match status" value="1"/>
</dbReference>
<evidence type="ECO:0000259" key="22">
    <source>
        <dbReference type="PROSITE" id="PS01180"/>
    </source>
</evidence>
<dbReference type="InterPro" id="IPR024079">
    <property type="entry name" value="MetalloPept_cat_dom_sf"/>
</dbReference>
<feature type="binding site" evidence="17 19">
    <location>
        <position position="161"/>
    </location>
    <ligand>
        <name>Zn(2+)</name>
        <dbReference type="ChEBI" id="CHEBI:29105"/>
        <note>catalytic</note>
    </ligand>
</feature>
<evidence type="ECO:0000259" key="23">
    <source>
        <dbReference type="PROSITE" id="PS50026"/>
    </source>
</evidence>
<keyword evidence="13" id="KW-0865">Zymogen</keyword>
<dbReference type="InterPro" id="IPR006026">
    <property type="entry name" value="Peptidase_Metallo"/>
</dbReference>
<keyword evidence="6 17" id="KW-0479">Metal-binding</keyword>
<keyword evidence="2" id="KW-0217">Developmental protein</keyword>
<dbReference type="PANTHER" id="PTHR24251">
    <property type="entry name" value="OVOCHYMASE-RELATED"/>
    <property type="match status" value="1"/>
</dbReference>
<evidence type="ECO:0000256" key="5">
    <source>
        <dbReference type="ARBA" id="ARBA00022670"/>
    </source>
</evidence>
<dbReference type="FunFam" id="2.10.25.10:FF:000022">
    <property type="entry name" value="Metalloendopeptidase"/>
    <property type="match status" value="2"/>
</dbReference>